<feature type="transmembrane region" description="Helical" evidence="1">
    <location>
        <begin position="7"/>
        <end position="26"/>
    </location>
</feature>
<dbReference type="EMBL" id="UINC01209693">
    <property type="protein sequence ID" value="SVE32820.1"/>
    <property type="molecule type" value="Genomic_DNA"/>
</dbReference>
<feature type="non-terminal residue" evidence="2">
    <location>
        <position position="167"/>
    </location>
</feature>
<evidence type="ECO:0000256" key="1">
    <source>
        <dbReference type="SAM" id="Phobius"/>
    </source>
</evidence>
<sequence length="167" mass="17948">MEKYTRWLVISVIAMIVLGSLTFVWYTRNSSGETIETGTAPTSIEFDGSFSKFYDIYAESMDSVTVTMSSEKGSQEFTYLSMCDGPGISTIGITGNCGEHRGDLVLIGDLTVGGGESGWIRLDFVGTGEVAIVELGVGGTVWFIGLFCTGCCIAPIIAVYSLVKIFR</sequence>
<feature type="transmembrane region" description="Helical" evidence="1">
    <location>
        <begin position="141"/>
        <end position="163"/>
    </location>
</feature>
<dbReference type="AlphaFoldDB" id="A0A383CL86"/>
<reference evidence="2" key="1">
    <citation type="submission" date="2018-05" db="EMBL/GenBank/DDBJ databases">
        <authorList>
            <person name="Lanie J.A."/>
            <person name="Ng W.-L."/>
            <person name="Kazmierczak K.M."/>
            <person name="Andrzejewski T.M."/>
            <person name="Davidsen T.M."/>
            <person name="Wayne K.J."/>
            <person name="Tettelin H."/>
            <person name="Glass J.I."/>
            <person name="Rusch D."/>
            <person name="Podicherti R."/>
            <person name="Tsui H.-C.T."/>
            <person name="Winkler M.E."/>
        </authorList>
    </citation>
    <scope>NUCLEOTIDE SEQUENCE</scope>
</reference>
<evidence type="ECO:0000313" key="2">
    <source>
        <dbReference type="EMBL" id="SVE32820.1"/>
    </source>
</evidence>
<keyword evidence="1" id="KW-0812">Transmembrane</keyword>
<keyword evidence="1" id="KW-1133">Transmembrane helix</keyword>
<protein>
    <submittedName>
        <fullName evidence="2">Uncharacterized protein</fullName>
    </submittedName>
</protein>
<organism evidence="2">
    <name type="scientific">marine metagenome</name>
    <dbReference type="NCBI Taxonomy" id="408172"/>
    <lineage>
        <taxon>unclassified sequences</taxon>
        <taxon>metagenomes</taxon>
        <taxon>ecological metagenomes</taxon>
    </lineage>
</organism>
<keyword evidence="1" id="KW-0472">Membrane</keyword>
<gene>
    <name evidence="2" type="ORF">METZ01_LOCUS485674</name>
</gene>
<proteinExistence type="predicted"/>
<accession>A0A383CL86</accession>
<name>A0A383CL86_9ZZZZ</name>